<sequence length="109" mass="11958">MYPICMHCNFTCRRTAAVGWNALQGEGGQEYDSRRTSGGRVPPYVLLLGAKSWVIDLGSILMPSCGGIYRGELCLHNFATFSLFRAPRAGRYPASLSSRTKSPSRGPKE</sequence>
<dbReference type="EMBL" id="JARKIB010000050">
    <property type="protein sequence ID" value="KAJ7755148.1"/>
    <property type="molecule type" value="Genomic_DNA"/>
</dbReference>
<name>A0AAD7ND09_9AGAR</name>
<dbReference type="AlphaFoldDB" id="A0AAD7ND09"/>
<organism evidence="1 2">
    <name type="scientific">Mycena metata</name>
    <dbReference type="NCBI Taxonomy" id="1033252"/>
    <lineage>
        <taxon>Eukaryota</taxon>
        <taxon>Fungi</taxon>
        <taxon>Dikarya</taxon>
        <taxon>Basidiomycota</taxon>
        <taxon>Agaricomycotina</taxon>
        <taxon>Agaricomycetes</taxon>
        <taxon>Agaricomycetidae</taxon>
        <taxon>Agaricales</taxon>
        <taxon>Marasmiineae</taxon>
        <taxon>Mycenaceae</taxon>
        <taxon>Mycena</taxon>
    </lineage>
</organism>
<protein>
    <submittedName>
        <fullName evidence="1">Uncharacterized protein</fullName>
    </submittedName>
</protein>
<proteinExistence type="predicted"/>
<comment type="caution">
    <text evidence="1">The sequence shown here is derived from an EMBL/GenBank/DDBJ whole genome shotgun (WGS) entry which is preliminary data.</text>
</comment>
<evidence type="ECO:0000313" key="1">
    <source>
        <dbReference type="EMBL" id="KAJ7755148.1"/>
    </source>
</evidence>
<evidence type="ECO:0000313" key="2">
    <source>
        <dbReference type="Proteomes" id="UP001215598"/>
    </source>
</evidence>
<dbReference type="Proteomes" id="UP001215598">
    <property type="component" value="Unassembled WGS sequence"/>
</dbReference>
<reference evidence="1" key="1">
    <citation type="submission" date="2023-03" db="EMBL/GenBank/DDBJ databases">
        <title>Massive genome expansion in bonnet fungi (Mycena s.s.) driven by repeated elements and novel gene families across ecological guilds.</title>
        <authorList>
            <consortium name="Lawrence Berkeley National Laboratory"/>
            <person name="Harder C.B."/>
            <person name="Miyauchi S."/>
            <person name="Viragh M."/>
            <person name="Kuo A."/>
            <person name="Thoen E."/>
            <person name="Andreopoulos B."/>
            <person name="Lu D."/>
            <person name="Skrede I."/>
            <person name="Drula E."/>
            <person name="Henrissat B."/>
            <person name="Morin E."/>
            <person name="Kohler A."/>
            <person name="Barry K."/>
            <person name="LaButti K."/>
            <person name="Morin E."/>
            <person name="Salamov A."/>
            <person name="Lipzen A."/>
            <person name="Mereny Z."/>
            <person name="Hegedus B."/>
            <person name="Baldrian P."/>
            <person name="Stursova M."/>
            <person name="Weitz H."/>
            <person name="Taylor A."/>
            <person name="Grigoriev I.V."/>
            <person name="Nagy L.G."/>
            <person name="Martin F."/>
            <person name="Kauserud H."/>
        </authorList>
    </citation>
    <scope>NUCLEOTIDE SEQUENCE</scope>
    <source>
        <strain evidence="1">CBHHK182m</strain>
    </source>
</reference>
<keyword evidence="2" id="KW-1185">Reference proteome</keyword>
<accession>A0AAD7ND09</accession>
<gene>
    <name evidence="1" type="ORF">B0H16DRAFT_1690304</name>
</gene>